<evidence type="ECO:0000313" key="2">
    <source>
        <dbReference type="EMBL" id="EKC57931.1"/>
    </source>
</evidence>
<evidence type="ECO:0000256" key="1">
    <source>
        <dbReference type="SAM" id="Phobius"/>
    </source>
</evidence>
<sequence length="80" mass="9376">MQIYCWATVACLAMLLLALLASRGTLLHQFFFYDVTDTGMDFFHSIEYMRGRMPYGQFDTLYPPLANLFFYVLYLLVPKT</sequence>
<name>K1TFA4_9ZZZZ</name>
<proteinExistence type="predicted"/>
<keyword evidence="1" id="KW-0472">Membrane</keyword>
<feature type="non-terminal residue" evidence="2">
    <location>
        <position position="80"/>
    </location>
</feature>
<keyword evidence="1" id="KW-1133">Transmembrane helix</keyword>
<comment type="caution">
    <text evidence="2">The sequence shown here is derived from an EMBL/GenBank/DDBJ whole genome shotgun (WGS) entry which is preliminary data.</text>
</comment>
<gene>
    <name evidence="2" type="ORF">OBE_10275</name>
</gene>
<keyword evidence="1" id="KW-0812">Transmembrane</keyword>
<dbReference type="EMBL" id="AJWZ01007077">
    <property type="protein sequence ID" value="EKC57931.1"/>
    <property type="molecule type" value="Genomic_DNA"/>
</dbReference>
<organism evidence="2">
    <name type="scientific">human gut metagenome</name>
    <dbReference type="NCBI Taxonomy" id="408170"/>
    <lineage>
        <taxon>unclassified sequences</taxon>
        <taxon>metagenomes</taxon>
        <taxon>organismal metagenomes</taxon>
    </lineage>
</organism>
<dbReference type="AlphaFoldDB" id="K1TFA4"/>
<protein>
    <submittedName>
        <fullName evidence="2">Membrane protein</fullName>
    </submittedName>
</protein>
<feature type="transmembrane region" description="Helical" evidence="1">
    <location>
        <begin position="61"/>
        <end position="77"/>
    </location>
</feature>
<accession>K1TFA4</accession>
<reference evidence="2" key="1">
    <citation type="journal article" date="2013" name="Environ. Microbiol.">
        <title>Microbiota from the distal guts of lean and obese adolescents exhibit partial functional redundancy besides clear differences in community structure.</title>
        <authorList>
            <person name="Ferrer M."/>
            <person name="Ruiz A."/>
            <person name="Lanza F."/>
            <person name="Haange S.B."/>
            <person name="Oberbach A."/>
            <person name="Till H."/>
            <person name="Bargiela R."/>
            <person name="Campoy C."/>
            <person name="Segura M.T."/>
            <person name="Richter M."/>
            <person name="von Bergen M."/>
            <person name="Seifert J."/>
            <person name="Suarez A."/>
        </authorList>
    </citation>
    <scope>NUCLEOTIDE SEQUENCE</scope>
</reference>